<gene>
    <name evidence="1" type="ORF">SAMN04488007_3886</name>
</gene>
<evidence type="ECO:0000313" key="2">
    <source>
        <dbReference type="Proteomes" id="UP000184314"/>
    </source>
</evidence>
<evidence type="ECO:0000313" key="1">
    <source>
        <dbReference type="EMBL" id="SHK80780.1"/>
    </source>
</evidence>
<sequence>MKRVLLLSIICVVVLLSCTDRDDEFNLVNIRILNSTELLFTEVRVADKDTVYENVEAGKFSEYMEFETGYANTTISILTDSTSLNYTPTEVSSDSLPLGFYTYEITLDEENQVGLTLRIDD</sequence>
<dbReference type="STRING" id="228958.SAMN04488007_3886"/>
<accession>A0A1M6VH43</accession>
<protein>
    <submittedName>
        <fullName evidence="1">Uncharacterized protein</fullName>
    </submittedName>
</protein>
<dbReference type="AlphaFoldDB" id="A0A1M6VH43"/>
<dbReference type="Proteomes" id="UP000184314">
    <property type="component" value="Unassembled WGS sequence"/>
</dbReference>
<name>A0A1M6VH43_9FLAO</name>
<proteinExistence type="predicted"/>
<dbReference type="RefSeq" id="WP_073247300.1">
    <property type="nucleotide sequence ID" value="NZ_FQZX01000005.1"/>
</dbReference>
<dbReference type="PROSITE" id="PS51257">
    <property type="entry name" value="PROKAR_LIPOPROTEIN"/>
    <property type="match status" value="1"/>
</dbReference>
<keyword evidence="2" id="KW-1185">Reference proteome</keyword>
<dbReference type="OrthoDB" id="980950at2"/>
<reference evidence="2" key="1">
    <citation type="submission" date="2016-11" db="EMBL/GenBank/DDBJ databases">
        <authorList>
            <person name="Varghese N."/>
            <person name="Submissions S."/>
        </authorList>
    </citation>
    <scope>NUCLEOTIDE SEQUENCE [LARGE SCALE GENOMIC DNA]</scope>
    <source>
        <strain evidence="2">DSM 16478</strain>
    </source>
</reference>
<dbReference type="EMBL" id="FQZX01000005">
    <property type="protein sequence ID" value="SHK80780.1"/>
    <property type="molecule type" value="Genomic_DNA"/>
</dbReference>
<organism evidence="1 2">
    <name type="scientific">Maribacter aquivivus</name>
    <dbReference type="NCBI Taxonomy" id="228958"/>
    <lineage>
        <taxon>Bacteria</taxon>
        <taxon>Pseudomonadati</taxon>
        <taxon>Bacteroidota</taxon>
        <taxon>Flavobacteriia</taxon>
        <taxon>Flavobacteriales</taxon>
        <taxon>Flavobacteriaceae</taxon>
        <taxon>Maribacter</taxon>
    </lineage>
</organism>